<evidence type="ECO:0000256" key="16">
    <source>
        <dbReference type="SAM" id="Phobius"/>
    </source>
</evidence>
<evidence type="ECO:0000259" key="17">
    <source>
        <dbReference type="PROSITE" id="PS50089"/>
    </source>
</evidence>
<keyword evidence="5" id="KW-0808">Transferase</keyword>
<comment type="catalytic activity">
    <reaction evidence="1">
        <text>S-ubiquitinyl-[E2 ubiquitin-conjugating enzyme]-L-cysteine + [acceptor protein]-L-lysine = [E2 ubiquitin-conjugating enzyme]-L-cysteine + N(6)-ubiquitinyl-[acceptor protein]-L-lysine.</text>
        <dbReference type="EC" id="2.3.2.27"/>
    </reaction>
</comment>
<dbReference type="OrthoDB" id="9984778at2759"/>
<sequence>MHSLQTDHETHSQPAAVYTTSPVIISFTLGILICFIICFCFIYLCRCCFMNTLYSWAFQRHHSSSDAQIRHLNSQTVVASPHRGLDPSLLQIFPTFSYASVKDLPAGKNNKKYSLECAICLLEFQGDSLLRLLTVCCHVFHQECIDLWLGSHKTCPVCRTDLDSSSNDEKCPETQVIRGTGDNDNDNDNNNRDETRIDVKDDEDDEELQVSTSLRVEDKRFSRSHSTGHSIVMIKDEEEGGGGGRENPINDYEKYTLRLPEHIRVKLIRGSGGGGAGGHNYAKSCATYQEMATLCSKCCYAEAVSGCSSCEVNVRVF</sequence>
<dbReference type="FunFam" id="3.30.40.10:FF:000187">
    <property type="entry name" value="E3 ubiquitin-protein ligase ATL6"/>
    <property type="match status" value="1"/>
</dbReference>
<dbReference type="Gene3D" id="3.30.40.10">
    <property type="entry name" value="Zinc/RING finger domain, C3HC4 (zinc finger)"/>
    <property type="match status" value="1"/>
</dbReference>
<evidence type="ECO:0000256" key="3">
    <source>
        <dbReference type="ARBA" id="ARBA00004906"/>
    </source>
</evidence>
<comment type="subcellular location">
    <subcellularLocation>
        <location evidence="2">Membrane</location>
        <topology evidence="2">Single-pass membrane protein</topology>
    </subcellularLocation>
</comment>
<keyword evidence="11 16" id="KW-1133">Transmembrane helix</keyword>
<dbReference type="EMBL" id="JAAIUW010000006">
    <property type="protein sequence ID" value="KAF7827845.1"/>
    <property type="molecule type" value="Genomic_DNA"/>
</dbReference>
<dbReference type="PROSITE" id="PS50089">
    <property type="entry name" value="ZF_RING_2"/>
    <property type="match status" value="1"/>
</dbReference>
<comment type="pathway">
    <text evidence="3">Protein modification; protein ubiquitination.</text>
</comment>
<evidence type="ECO:0000313" key="19">
    <source>
        <dbReference type="Proteomes" id="UP000634136"/>
    </source>
</evidence>
<evidence type="ECO:0000256" key="14">
    <source>
        <dbReference type="PROSITE-ProRule" id="PRU00175"/>
    </source>
</evidence>
<dbReference type="PANTHER" id="PTHR14155">
    <property type="entry name" value="RING FINGER DOMAIN-CONTAINING"/>
    <property type="match status" value="1"/>
</dbReference>
<evidence type="ECO:0000256" key="4">
    <source>
        <dbReference type="ARBA" id="ARBA00012483"/>
    </source>
</evidence>
<protein>
    <recommendedName>
        <fullName evidence="4">RING-type E3 ubiquitin transferase</fullName>
        <ecNumber evidence="4">2.3.2.27</ecNumber>
    </recommendedName>
</protein>
<dbReference type="InterPro" id="IPR053238">
    <property type="entry name" value="RING-H2_zinc_finger"/>
</dbReference>
<dbReference type="SMART" id="SM00184">
    <property type="entry name" value="RING"/>
    <property type="match status" value="1"/>
</dbReference>
<evidence type="ECO:0000256" key="6">
    <source>
        <dbReference type="ARBA" id="ARBA00022692"/>
    </source>
</evidence>
<gene>
    <name evidence="18" type="ORF">G2W53_019009</name>
</gene>
<reference evidence="18" key="1">
    <citation type="submission" date="2020-09" db="EMBL/GenBank/DDBJ databases">
        <title>Genome-Enabled Discovery of Anthraquinone Biosynthesis in Senna tora.</title>
        <authorList>
            <person name="Kang S.-H."/>
            <person name="Pandey R.P."/>
            <person name="Lee C.-M."/>
            <person name="Sim J.-S."/>
            <person name="Jeong J.-T."/>
            <person name="Choi B.-S."/>
            <person name="Jung M."/>
            <person name="Ginzburg D."/>
            <person name="Zhao K."/>
            <person name="Won S.Y."/>
            <person name="Oh T.-J."/>
            <person name="Yu Y."/>
            <person name="Kim N.-H."/>
            <person name="Lee O.R."/>
            <person name="Lee T.-H."/>
            <person name="Bashyal P."/>
            <person name="Kim T.-S."/>
            <person name="Lee W.-H."/>
            <person name="Kawkins C."/>
            <person name="Kim C.-K."/>
            <person name="Kim J.S."/>
            <person name="Ahn B.O."/>
            <person name="Rhee S.Y."/>
            <person name="Sohng J.K."/>
        </authorList>
    </citation>
    <scope>NUCLEOTIDE SEQUENCE</scope>
    <source>
        <tissue evidence="18">Leaf</tissue>
    </source>
</reference>
<keyword evidence="12 16" id="KW-0472">Membrane</keyword>
<keyword evidence="19" id="KW-1185">Reference proteome</keyword>
<evidence type="ECO:0000256" key="8">
    <source>
        <dbReference type="ARBA" id="ARBA00022771"/>
    </source>
</evidence>
<accession>A0A834TWW8</accession>
<feature type="region of interest" description="Disordered" evidence="15">
    <location>
        <begin position="230"/>
        <end position="249"/>
    </location>
</feature>
<dbReference type="SUPFAM" id="SSF57850">
    <property type="entry name" value="RING/U-box"/>
    <property type="match status" value="1"/>
</dbReference>
<dbReference type="Pfam" id="PF13639">
    <property type="entry name" value="zf-RING_2"/>
    <property type="match status" value="1"/>
</dbReference>
<dbReference type="InterPro" id="IPR001841">
    <property type="entry name" value="Znf_RING"/>
</dbReference>
<keyword evidence="10" id="KW-0862">Zinc</keyword>
<keyword evidence="7" id="KW-0479">Metal-binding</keyword>
<evidence type="ECO:0000256" key="11">
    <source>
        <dbReference type="ARBA" id="ARBA00022989"/>
    </source>
</evidence>
<feature type="region of interest" description="Disordered" evidence="15">
    <location>
        <begin position="161"/>
        <end position="211"/>
    </location>
</feature>
<comment type="similarity">
    <text evidence="13">Belongs to the RING-type zinc finger family. ATL subfamily.</text>
</comment>
<dbReference type="AlphaFoldDB" id="A0A834TWW8"/>
<evidence type="ECO:0000256" key="10">
    <source>
        <dbReference type="ARBA" id="ARBA00022833"/>
    </source>
</evidence>
<proteinExistence type="inferred from homology"/>
<dbReference type="GO" id="GO:0061630">
    <property type="term" value="F:ubiquitin protein ligase activity"/>
    <property type="evidence" value="ECO:0007669"/>
    <property type="project" value="UniProtKB-EC"/>
</dbReference>
<evidence type="ECO:0000256" key="7">
    <source>
        <dbReference type="ARBA" id="ARBA00022723"/>
    </source>
</evidence>
<evidence type="ECO:0000256" key="9">
    <source>
        <dbReference type="ARBA" id="ARBA00022786"/>
    </source>
</evidence>
<evidence type="ECO:0000313" key="18">
    <source>
        <dbReference type="EMBL" id="KAF7827845.1"/>
    </source>
</evidence>
<evidence type="ECO:0000256" key="12">
    <source>
        <dbReference type="ARBA" id="ARBA00023136"/>
    </source>
</evidence>
<keyword evidence="8 14" id="KW-0863">Zinc-finger</keyword>
<feature type="compositionally biased region" description="Basic and acidic residues" evidence="15">
    <location>
        <begin position="189"/>
        <end position="199"/>
    </location>
</feature>
<evidence type="ECO:0000256" key="15">
    <source>
        <dbReference type="SAM" id="MobiDB-lite"/>
    </source>
</evidence>
<keyword evidence="6 16" id="KW-0812">Transmembrane</keyword>
<evidence type="ECO:0000256" key="1">
    <source>
        <dbReference type="ARBA" id="ARBA00000900"/>
    </source>
</evidence>
<organism evidence="18 19">
    <name type="scientific">Senna tora</name>
    <dbReference type="NCBI Taxonomy" id="362788"/>
    <lineage>
        <taxon>Eukaryota</taxon>
        <taxon>Viridiplantae</taxon>
        <taxon>Streptophyta</taxon>
        <taxon>Embryophyta</taxon>
        <taxon>Tracheophyta</taxon>
        <taxon>Spermatophyta</taxon>
        <taxon>Magnoliopsida</taxon>
        <taxon>eudicotyledons</taxon>
        <taxon>Gunneridae</taxon>
        <taxon>Pentapetalae</taxon>
        <taxon>rosids</taxon>
        <taxon>fabids</taxon>
        <taxon>Fabales</taxon>
        <taxon>Fabaceae</taxon>
        <taxon>Caesalpinioideae</taxon>
        <taxon>Cassia clade</taxon>
        <taxon>Senna</taxon>
    </lineage>
</organism>
<name>A0A834TWW8_9FABA</name>
<dbReference type="PANTHER" id="PTHR14155:SF521">
    <property type="entry name" value="RING-H2 FINGER PROTEIN ATL30"/>
    <property type="match status" value="1"/>
</dbReference>
<evidence type="ECO:0000256" key="2">
    <source>
        <dbReference type="ARBA" id="ARBA00004167"/>
    </source>
</evidence>
<evidence type="ECO:0000256" key="13">
    <source>
        <dbReference type="ARBA" id="ARBA00024209"/>
    </source>
</evidence>
<dbReference type="Proteomes" id="UP000634136">
    <property type="component" value="Unassembled WGS sequence"/>
</dbReference>
<evidence type="ECO:0000256" key="5">
    <source>
        <dbReference type="ARBA" id="ARBA00022679"/>
    </source>
</evidence>
<dbReference type="InterPro" id="IPR013083">
    <property type="entry name" value="Znf_RING/FYVE/PHD"/>
</dbReference>
<dbReference type="EC" id="2.3.2.27" evidence="4"/>
<dbReference type="GO" id="GO:0008270">
    <property type="term" value="F:zinc ion binding"/>
    <property type="evidence" value="ECO:0007669"/>
    <property type="project" value="UniProtKB-KW"/>
</dbReference>
<keyword evidence="9" id="KW-0833">Ubl conjugation pathway</keyword>
<dbReference type="GO" id="GO:0016020">
    <property type="term" value="C:membrane"/>
    <property type="evidence" value="ECO:0007669"/>
    <property type="project" value="UniProtKB-SubCell"/>
</dbReference>
<feature type="domain" description="RING-type" evidence="17">
    <location>
        <begin position="117"/>
        <end position="159"/>
    </location>
</feature>
<comment type="caution">
    <text evidence="18">The sequence shown here is derived from an EMBL/GenBank/DDBJ whole genome shotgun (WGS) entry which is preliminary data.</text>
</comment>
<feature type="transmembrane region" description="Helical" evidence="16">
    <location>
        <begin position="23"/>
        <end position="45"/>
    </location>
</feature>